<keyword evidence="1" id="KW-1133">Transmembrane helix</keyword>
<feature type="transmembrane region" description="Helical" evidence="1">
    <location>
        <begin position="60"/>
        <end position="82"/>
    </location>
</feature>
<comment type="caution">
    <text evidence="2">The sequence shown here is derived from an EMBL/GenBank/DDBJ whole genome shotgun (WGS) entry which is preliminary data.</text>
</comment>
<evidence type="ECO:0000313" key="3">
    <source>
        <dbReference type="Proteomes" id="UP001054837"/>
    </source>
</evidence>
<keyword evidence="1" id="KW-0472">Membrane</keyword>
<protein>
    <submittedName>
        <fullName evidence="2">Uncharacterized protein</fullName>
    </submittedName>
</protein>
<accession>A0AAV4NF98</accession>
<name>A0AAV4NF98_9ARAC</name>
<dbReference type="EMBL" id="BPLQ01001567">
    <property type="protein sequence ID" value="GIX83044.1"/>
    <property type="molecule type" value="Genomic_DNA"/>
</dbReference>
<dbReference type="Proteomes" id="UP001054837">
    <property type="component" value="Unassembled WGS sequence"/>
</dbReference>
<sequence>MIGRESPDVVLGDPQIQQEGIEDPSGCGEKPVWESCSDSWTGHGTEKRSIEFFPISCRQISIPGIIILAGKLIAVMWMLLLFRDTYLLVRTGLLVMVRRESLDVVLGDPHIQQEGIGDPSGNPKRGECKIWNRLCTIKICIAKRFVEDSGGDDVWHFWEIARLERRYSGTTFALKIGKAFPLSSAQFHLPGSTIRIRIGNFQLQQGFSLIGCLWYMNDTIRERFGGGGGKKL</sequence>
<dbReference type="AlphaFoldDB" id="A0AAV4NF98"/>
<gene>
    <name evidence="2" type="ORF">CDAR_302511</name>
</gene>
<keyword evidence="3" id="KW-1185">Reference proteome</keyword>
<proteinExistence type="predicted"/>
<evidence type="ECO:0000256" key="1">
    <source>
        <dbReference type="SAM" id="Phobius"/>
    </source>
</evidence>
<organism evidence="2 3">
    <name type="scientific">Caerostris darwini</name>
    <dbReference type="NCBI Taxonomy" id="1538125"/>
    <lineage>
        <taxon>Eukaryota</taxon>
        <taxon>Metazoa</taxon>
        <taxon>Ecdysozoa</taxon>
        <taxon>Arthropoda</taxon>
        <taxon>Chelicerata</taxon>
        <taxon>Arachnida</taxon>
        <taxon>Araneae</taxon>
        <taxon>Araneomorphae</taxon>
        <taxon>Entelegynae</taxon>
        <taxon>Araneoidea</taxon>
        <taxon>Araneidae</taxon>
        <taxon>Caerostris</taxon>
    </lineage>
</organism>
<evidence type="ECO:0000313" key="2">
    <source>
        <dbReference type="EMBL" id="GIX83044.1"/>
    </source>
</evidence>
<reference evidence="2 3" key="1">
    <citation type="submission" date="2021-06" db="EMBL/GenBank/DDBJ databases">
        <title>Caerostris darwini draft genome.</title>
        <authorList>
            <person name="Kono N."/>
            <person name="Arakawa K."/>
        </authorList>
    </citation>
    <scope>NUCLEOTIDE SEQUENCE [LARGE SCALE GENOMIC DNA]</scope>
</reference>
<keyword evidence="1" id="KW-0812">Transmembrane</keyword>